<keyword evidence="2" id="KW-1185">Reference proteome</keyword>
<evidence type="ECO:0000313" key="2">
    <source>
        <dbReference type="Proteomes" id="UP000575898"/>
    </source>
</evidence>
<comment type="caution">
    <text evidence="1">The sequence shown here is derived from an EMBL/GenBank/DDBJ whole genome shotgun (WGS) entry which is preliminary data.</text>
</comment>
<evidence type="ECO:0000313" key="1">
    <source>
        <dbReference type="EMBL" id="MBB5018222.1"/>
    </source>
</evidence>
<proteinExistence type="predicted"/>
<gene>
    <name evidence="1" type="ORF">HNQ59_001507</name>
</gene>
<organism evidence="1 2">
    <name type="scientific">Chitinivorax tropicus</name>
    <dbReference type="NCBI Taxonomy" id="714531"/>
    <lineage>
        <taxon>Bacteria</taxon>
        <taxon>Pseudomonadati</taxon>
        <taxon>Pseudomonadota</taxon>
        <taxon>Betaproteobacteria</taxon>
        <taxon>Chitinivorax</taxon>
    </lineage>
</organism>
<protein>
    <submittedName>
        <fullName evidence="1">Uncharacterized protein</fullName>
    </submittedName>
</protein>
<dbReference type="Proteomes" id="UP000575898">
    <property type="component" value="Unassembled WGS sequence"/>
</dbReference>
<sequence>MKKGTPRLKQRGPKDRSAHPIPYAFYLGVTYYPLVRAGNGGLFEKEHIPEAEISLRERTAKVSGALYGLVVDNTIESQPGGGIFSLICLSYDTGDARRLIKPILRFKS</sequence>
<name>A0A840MN99_9PROT</name>
<dbReference type="AlphaFoldDB" id="A0A840MN99"/>
<accession>A0A840MN99</accession>
<reference evidence="1 2" key="1">
    <citation type="submission" date="2020-08" db="EMBL/GenBank/DDBJ databases">
        <title>Genomic Encyclopedia of Type Strains, Phase IV (KMG-IV): sequencing the most valuable type-strain genomes for metagenomic binning, comparative biology and taxonomic classification.</title>
        <authorList>
            <person name="Goeker M."/>
        </authorList>
    </citation>
    <scope>NUCLEOTIDE SEQUENCE [LARGE SCALE GENOMIC DNA]</scope>
    <source>
        <strain evidence="1 2">DSM 27165</strain>
    </source>
</reference>
<dbReference type="EMBL" id="JACHHY010000007">
    <property type="protein sequence ID" value="MBB5018222.1"/>
    <property type="molecule type" value="Genomic_DNA"/>
</dbReference>